<dbReference type="Proteomes" id="UP000298663">
    <property type="component" value="Unassembled WGS sequence"/>
</dbReference>
<dbReference type="AlphaFoldDB" id="A0A4U8UL31"/>
<comment type="caution">
    <text evidence="1">The sequence shown here is derived from an EMBL/GenBank/DDBJ whole genome shotgun (WGS) entry which is preliminary data.</text>
</comment>
<gene>
    <name evidence="1" type="ORF">L596_001443</name>
</gene>
<name>A0A4U8UL31_STECR</name>
<organism evidence="1 2">
    <name type="scientific">Steinernema carpocapsae</name>
    <name type="common">Entomopathogenic nematode</name>
    <dbReference type="NCBI Taxonomy" id="34508"/>
    <lineage>
        <taxon>Eukaryota</taxon>
        <taxon>Metazoa</taxon>
        <taxon>Ecdysozoa</taxon>
        <taxon>Nematoda</taxon>
        <taxon>Chromadorea</taxon>
        <taxon>Rhabditida</taxon>
        <taxon>Tylenchina</taxon>
        <taxon>Panagrolaimomorpha</taxon>
        <taxon>Strongyloidoidea</taxon>
        <taxon>Steinernematidae</taxon>
        <taxon>Steinernema</taxon>
    </lineage>
</organism>
<reference evidence="1 2" key="2">
    <citation type="journal article" date="2019" name="G3 (Bethesda)">
        <title>Hybrid Assembly of the Genome of the Entomopathogenic Nematode Steinernema carpocapsae Identifies the X-Chromosome.</title>
        <authorList>
            <person name="Serra L."/>
            <person name="Macchietto M."/>
            <person name="Macias-Munoz A."/>
            <person name="McGill C.J."/>
            <person name="Rodriguez I.M."/>
            <person name="Rodriguez B."/>
            <person name="Murad R."/>
            <person name="Mortazavi A."/>
        </authorList>
    </citation>
    <scope>NUCLEOTIDE SEQUENCE [LARGE SCALE GENOMIC DNA]</scope>
    <source>
        <strain evidence="1 2">ALL</strain>
    </source>
</reference>
<keyword evidence="2" id="KW-1185">Reference proteome</keyword>
<dbReference type="EMBL" id="AZBU02000001">
    <property type="protein sequence ID" value="TMS33740.1"/>
    <property type="molecule type" value="Genomic_DNA"/>
</dbReference>
<protein>
    <submittedName>
        <fullName evidence="1">Uncharacterized protein</fullName>
    </submittedName>
</protein>
<evidence type="ECO:0000313" key="1">
    <source>
        <dbReference type="EMBL" id="TMS33740.1"/>
    </source>
</evidence>
<proteinExistence type="predicted"/>
<sequence length="130" mass="14142">MSSEGHETDQNHVVVAQNAVPLHQTAVPTTGSQPTRCRRTQASTTLFARWFCRKIQSSTAALPSETRAAPRSVTICAFGTIASTSLPTSSAVGNQAIRHSDTMLAVKNQPQAPHVRKSLSSFFVNREFLY</sequence>
<reference evidence="1 2" key="1">
    <citation type="journal article" date="2015" name="Genome Biol.">
        <title>Comparative genomics of Steinernema reveals deeply conserved gene regulatory networks.</title>
        <authorList>
            <person name="Dillman A.R."/>
            <person name="Macchietto M."/>
            <person name="Porter C.F."/>
            <person name="Rogers A."/>
            <person name="Williams B."/>
            <person name="Antoshechkin I."/>
            <person name="Lee M.M."/>
            <person name="Goodwin Z."/>
            <person name="Lu X."/>
            <person name="Lewis E.E."/>
            <person name="Goodrich-Blair H."/>
            <person name="Stock S.P."/>
            <person name="Adams B.J."/>
            <person name="Sternberg P.W."/>
            <person name="Mortazavi A."/>
        </authorList>
    </citation>
    <scope>NUCLEOTIDE SEQUENCE [LARGE SCALE GENOMIC DNA]</scope>
    <source>
        <strain evidence="1 2">ALL</strain>
    </source>
</reference>
<evidence type="ECO:0000313" key="2">
    <source>
        <dbReference type="Proteomes" id="UP000298663"/>
    </source>
</evidence>
<accession>A0A4U8UL31</accession>